<feature type="domain" description="N-acetyltransferase" evidence="4">
    <location>
        <begin position="469"/>
        <end position="665"/>
    </location>
</feature>
<reference evidence="5" key="2">
    <citation type="submission" date="2023-06" db="EMBL/GenBank/DDBJ databases">
        <authorList>
            <consortium name="Lawrence Berkeley National Laboratory"/>
            <person name="Mondo S.J."/>
            <person name="Hensen N."/>
            <person name="Bonometti L."/>
            <person name="Westerberg I."/>
            <person name="Brannstrom I.O."/>
            <person name="Guillou S."/>
            <person name="Cros-Aarteil S."/>
            <person name="Calhoun S."/>
            <person name="Haridas S."/>
            <person name="Kuo A."/>
            <person name="Pangilinan J."/>
            <person name="Riley R."/>
            <person name="Labutti K."/>
            <person name="Andreopoulos B."/>
            <person name="Lipzen A."/>
            <person name="Chen C."/>
            <person name="Yanf M."/>
            <person name="Daum C."/>
            <person name="Ng V."/>
            <person name="Clum A."/>
            <person name="Steindorff A."/>
            <person name="Ohm R."/>
            <person name="Martin F."/>
            <person name="Silar P."/>
            <person name="Natvig D."/>
            <person name="Lalanne C."/>
            <person name="Gautier V."/>
            <person name="Ament-Velasquez S.L."/>
            <person name="Kruys A."/>
            <person name="Hutchinson M.I."/>
            <person name="Powell A.J."/>
            <person name="Barry K."/>
            <person name="Miller A.N."/>
            <person name="Grigoriev I.V."/>
            <person name="Debuchy R."/>
            <person name="Gladieux P."/>
            <person name="Thoren M.H."/>
            <person name="Johannesson H."/>
        </authorList>
    </citation>
    <scope>NUCLEOTIDE SEQUENCE</scope>
    <source>
        <strain evidence="5">PSN324</strain>
    </source>
</reference>
<dbReference type="PROSITE" id="PS00463">
    <property type="entry name" value="ZN2_CY6_FUNGAL_1"/>
    <property type="match status" value="1"/>
</dbReference>
<evidence type="ECO:0000256" key="2">
    <source>
        <dbReference type="SAM" id="MobiDB-lite"/>
    </source>
</evidence>
<evidence type="ECO:0000259" key="3">
    <source>
        <dbReference type="PROSITE" id="PS50048"/>
    </source>
</evidence>
<dbReference type="PROSITE" id="PS50048">
    <property type="entry name" value="ZN2_CY6_FUNGAL_2"/>
    <property type="match status" value="1"/>
</dbReference>
<dbReference type="PANTHER" id="PTHR47784">
    <property type="entry name" value="STEROL UPTAKE CONTROL PROTEIN 2"/>
    <property type="match status" value="1"/>
</dbReference>
<dbReference type="CDD" id="cd00067">
    <property type="entry name" value="GAL4"/>
    <property type="match status" value="1"/>
</dbReference>
<dbReference type="Proteomes" id="UP001321749">
    <property type="component" value="Unassembled WGS sequence"/>
</dbReference>
<evidence type="ECO:0000256" key="1">
    <source>
        <dbReference type="ARBA" id="ARBA00023242"/>
    </source>
</evidence>
<feature type="region of interest" description="Disordered" evidence="2">
    <location>
        <begin position="51"/>
        <end position="77"/>
    </location>
</feature>
<accession>A0AAV9HB02</accession>
<keyword evidence="6" id="KW-1185">Reference proteome</keyword>
<feature type="domain" description="Zn(2)-C6 fungal-type" evidence="3">
    <location>
        <begin position="12"/>
        <end position="42"/>
    </location>
</feature>
<dbReference type="CDD" id="cd04301">
    <property type="entry name" value="NAT_SF"/>
    <property type="match status" value="1"/>
</dbReference>
<dbReference type="Gene3D" id="4.10.240.10">
    <property type="entry name" value="Zn(2)-C6 fungal-type DNA-binding domain"/>
    <property type="match status" value="1"/>
</dbReference>
<dbReference type="SUPFAM" id="SSF57701">
    <property type="entry name" value="Zn2/Cys6 DNA-binding domain"/>
    <property type="match status" value="1"/>
</dbReference>
<comment type="caution">
    <text evidence="5">The sequence shown here is derived from an EMBL/GenBank/DDBJ whole genome shotgun (WGS) entry which is preliminary data.</text>
</comment>
<dbReference type="InterPro" id="IPR036864">
    <property type="entry name" value="Zn2-C6_fun-type_DNA-bd_sf"/>
</dbReference>
<dbReference type="InterPro" id="IPR000182">
    <property type="entry name" value="GNAT_dom"/>
</dbReference>
<evidence type="ECO:0000313" key="6">
    <source>
        <dbReference type="Proteomes" id="UP001321749"/>
    </source>
</evidence>
<evidence type="ECO:0000259" key="4">
    <source>
        <dbReference type="PROSITE" id="PS51186"/>
    </source>
</evidence>
<protein>
    <submittedName>
        <fullName evidence="5">Acyl-CoA N-acyltransferase</fullName>
    </submittedName>
</protein>
<dbReference type="EMBL" id="MU865095">
    <property type="protein sequence ID" value="KAK4457833.1"/>
    <property type="molecule type" value="Genomic_DNA"/>
</dbReference>
<dbReference type="GO" id="GO:0001228">
    <property type="term" value="F:DNA-binding transcription activator activity, RNA polymerase II-specific"/>
    <property type="evidence" value="ECO:0007669"/>
    <property type="project" value="TreeGrafter"/>
</dbReference>
<sequence>MMRRRHKKSRRGCLECKKRHIKCDETHPRCINCATVDRECQYSTPNLGLRAEGSPSGSASAGTSPQPSAPIYGSAISPDPDPASASIPALFMTGPSAPFLTAMPAFSSSIFPTMTIPPDLNPNPLNSKVDITHMQLFYHYLTNHTEIYRFAPGELQNIIVKMALFSADQPPFLIHSLLAVSARHLSSVHQQTPPTSKFYHDLAIQLQTQALSLFNSFDVDYFGQSLERRLPVFIFSAVIGFHALCDMLSFRDDDFSVALKRFTEYLKLHRGIISVMDGYWEDLKKTELSIVFQMAVPEFYHESTQEGKECGDLLRRLEAAGLEEEQLAGAKWAVRALQWVFDAAPDHAKQLHVLCGWAVIVPQPVVEMMEQGRGEALSILAYYFLALHYCRKKVWLIGDAGEFLLRGLARFLGEDWREWVEGALSMLEDFVPHRKKKKKIGLTLHPLFQRQMAAERSFIITRPSLDDASRIAEIHVAAMDENPLLHAQCPTPQSILSLQKFLEKEVIGCIRENVSGILVARDPVTDVIVGFARWTSPSDSPNSVKLEESASGARDIEGCRYEYLDGYVALADKAKERALLELFDLSFVCIDPAYQGRGAGKLLSKSVLNLAEKDGLPVYLESTDVAVRMYEKLRFRKVDKFEMRIPSRGGTGEEIYEEACMIWEP</sequence>
<dbReference type="PROSITE" id="PS51186">
    <property type="entry name" value="GNAT"/>
    <property type="match status" value="1"/>
</dbReference>
<dbReference type="Pfam" id="PF00172">
    <property type="entry name" value="Zn_clus"/>
    <property type="match status" value="1"/>
</dbReference>
<keyword evidence="1" id="KW-0539">Nucleus</keyword>
<feature type="compositionally biased region" description="Low complexity" evidence="2">
    <location>
        <begin position="53"/>
        <end position="77"/>
    </location>
</feature>
<reference evidence="5" key="1">
    <citation type="journal article" date="2023" name="Mol. Phylogenet. Evol.">
        <title>Genome-scale phylogeny and comparative genomics of the fungal order Sordariales.</title>
        <authorList>
            <person name="Hensen N."/>
            <person name="Bonometti L."/>
            <person name="Westerberg I."/>
            <person name="Brannstrom I.O."/>
            <person name="Guillou S."/>
            <person name="Cros-Aarteil S."/>
            <person name="Calhoun S."/>
            <person name="Haridas S."/>
            <person name="Kuo A."/>
            <person name="Mondo S."/>
            <person name="Pangilinan J."/>
            <person name="Riley R."/>
            <person name="LaButti K."/>
            <person name="Andreopoulos B."/>
            <person name="Lipzen A."/>
            <person name="Chen C."/>
            <person name="Yan M."/>
            <person name="Daum C."/>
            <person name="Ng V."/>
            <person name="Clum A."/>
            <person name="Steindorff A."/>
            <person name="Ohm R.A."/>
            <person name="Martin F."/>
            <person name="Silar P."/>
            <person name="Natvig D.O."/>
            <person name="Lalanne C."/>
            <person name="Gautier V."/>
            <person name="Ament-Velasquez S.L."/>
            <person name="Kruys A."/>
            <person name="Hutchinson M.I."/>
            <person name="Powell A.J."/>
            <person name="Barry K."/>
            <person name="Miller A.N."/>
            <person name="Grigoriev I.V."/>
            <person name="Debuchy R."/>
            <person name="Gladieux P."/>
            <person name="Hiltunen Thoren M."/>
            <person name="Johannesson H."/>
        </authorList>
    </citation>
    <scope>NUCLEOTIDE SEQUENCE</scope>
    <source>
        <strain evidence="5">PSN324</strain>
    </source>
</reference>
<name>A0AAV9HB02_9PEZI</name>
<dbReference type="AlphaFoldDB" id="A0AAV9HB02"/>
<dbReference type="SMART" id="SM00066">
    <property type="entry name" value="GAL4"/>
    <property type="match status" value="1"/>
</dbReference>
<dbReference type="Pfam" id="PF13673">
    <property type="entry name" value="Acetyltransf_10"/>
    <property type="match status" value="1"/>
</dbReference>
<dbReference type="GO" id="GO:0016747">
    <property type="term" value="F:acyltransferase activity, transferring groups other than amino-acyl groups"/>
    <property type="evidence" value="ECO:0007669"/>
    <property type="project" value="InterPro"/>
</dbReference>
<dbReference type="InterPro" id="IPR053157">
    <property type="entry name" value="Sterol_Uptake_Regulator"/>
</dbReference>
<dbReference type="Pfam" id="PF11951">
    <property type="entry name" value="Fungal_trans_2"/>
    <property type="match status" value="1"/>
</dbReference>
<dbReference type="InterPro" id="IPR016181">
    <property type="entry name" value="Acyl_CoA_acyltransferase"/>
</dbReference>
<dbReference type="InterPro" id="IPR001138">
    <property type="entry name" value="Zn2Cys6_DnaBD"/>
</dbReference>
<gene>
    <name evidence="5" type="ORF">QBC42DRAFT_187519</name>
</gene>
<dbReference type="GO" id="GO:0008270">
    <property type="term" value="F:zinc ion binding"/>
    <property type="evidence" value="ECO:0007669"/>
    <property type="project" value="InterPro"/>
</dbReference>
<organism evidence="5 6">
    <name type="scientific">Cladorrhinum samala</name>
    <dbReference type="NCBI Taxonomy" id="585594"/>
    <lineage>
        <taxon>Eukaryota</taxon>
        <taxon>Fungi</taxon>
        <taxon>Dikarya</taxon>
        <taxon>Ascomycota</taxon>
        <taxon>Pezizomycotina</taxon>
        <taxon>Sordariomycetes</taxon>
        <taxon>Sordariomycetidae</taxon>
        <taxon>Sordariales</taxon>
        <taxon>Podosporaceae</taxon>
        <taxon>Cladorrhinum</taxon>
    </lineage>
</organism>
<proteinExistence type="predicted"/>
<dbReference type="InterPro" id="IPR021858">
    <property type="entry name" value="Fun_TF"/>
</dbReference>
<dbReference type="SUPFAM" id="SSF55729">
    <property type="entry name" value="Acyl-CoA N-acyltransferases (Nat)"/>
    <property type="match status" value="1"/>
</dbReference>
<dbReference type="Gene3D" id="3.40.630.30">
    <property type="match status" value="1"/>
</dbReference>
<dbReference type="PANTHER" id="PTHR47784:SF4">
    <property type="entry name" value="ZN(II)2CYS6 TRANSCRIPTION FACTOR (EUROFUNG)"/>
    <property type="match status" value="1"/>
</dbReference>
<evidence type="ECO:0000313" key="5">
    <source>
        <dbReference type="EMBL" id="KAK4457833.1"/>
    </source>
</evidence>